<dbReference type="Gene3D" id="1.10.287.470">
    <property type="entry name" value="Helix hairpin bin"/>
    <property type="match status" value="1"/>
</dbReference>
<dbReference type="InterPro" id="IPR058792">
    <property type="entry name" value="Beta-barrel_RND_2"/>
</dbReference>
<sequence>MKRFFIITGILLLLAVVCAGVVGFNLFRDSAIKQFFATMKPPAATVSIVVAKPANWTPGVEAIGTVNAVRGVDLTVETAGIVKDILFHANQKVAADAVLLQLDDAVEKADLVAQKAQAASDQAALTRAIELQRRGVGTDATLDAARAAADASAAQVNKLQAVLDQKQLSAPFGGTVGIPKIDIGQYLAPGNSVVTIQDLDTMRVDFTVPEQQLPLLKIGQTVRIGGNVADMPFAGSIRGIDPKIDPASRLVSIRGEVANPEGKLTPGQFVQIRVELPQENNVISVPQTAVTSSLYGDYVFVVVPAKPADAGAAAPAKPEDGKAGAEKPAGDAAKPQVDASKPASDTAKAADNAAKPADKTAADTAKPAEAGQQPALVLSQVFVKLGRRNNGMVEITEGLKAGDQVVTAGQNRLFNGMSVAVDNTIDPSKSANEQVQQ</sequence>
<proteinExistence type="inferred from homology"/>
<dbReference type="Gene3D" id="2.40.420.20">
    <property type="match status" value="1"/>
</dbReference>
<name>A0ABU4YU69_9HYPH</name>
<dbReference type="Pfam" id="PF25954">
    <property type="entry name" value="Beta-barrel_RND_2"/>
    <property type="match status" value="1"/>
</dbReference>
<gene>
    <name evidence="5" type="ORF">RFN29_02790</name>
</gene>
<evidence type="ECO:0000259" key="4">
    <source>
        <dbReference type="Pfam" id="PF25967"/>
    </source>
</evidence>
<dbReference type="EMBL" id="JAVIJC010000002">
    <property type="protein sequence ID" value="MDX8490496.1"/>
    <property type="molecule type" value="Genomic_DNA"/>
</dbReference>
<dbReference type="Proteomes" id="UP001271249">
    <property type="component" value="Unassembled WGS sequence"/>
</dbReference>
<comment type="caution">
    <text evidence="5">The sequence shown here is derived from an EMBL/GenBank/DDBJ whole genome shotgun (WGS) entry which is preliminary data.</text>
</comment>
<dbReference type="Gene3D" id="2.40.30.170">
    <property type="match status" value="1"/>
</dbReference>
<feature type="compositionally biased region" description="Basic and acidic residues" evidence="2">
    <location>
        <begin position="317"/>
        <end position="329"/>
    </location>
</feature>
<feature type="region of interest" description="Disordered" evidence="2">
    <location>
        <begin position="310"/>
        <end position="370"/>
    </location>
</feature>
<evidence type="ECO:0000313" key="6">
    <source>
        <dbReference type="Proteomes" id="UP001271249"/>
    </source>
</evidence>
<reference evidence="5 6" key="1">
    <citation type="submission" date="2023-08" db="EMBL/GenBank/DDBJ databases">
        <title>Implementing the SeqCode for naming new Mesorhizobium species isolated from Vachellia karroo root nodules.</title>
        <authorList>
            <person name="Van Lill M."/>
        </authorList>
    </citation>
    <scope>NUCLEOTIDE SEQUENCE [LARGE SCALE GENOMIC DNA]</scope>
    <source>
        <strain evidence="5 6">VK22B</strain>
    </source>
</reference>
<comment type="similarity">
    <text evidence="1">Belongs to the membrane fusion protein (MFP) (TC 8.A.1) family.</text>
</comment>
<keyword evidence="6" id="KW-1185">Reference proteome</keyword>
<dbReference type="InterPro" id="IPR058627">
    <property type="entry name" value="MdtA-like_C"/>
</dbReference>
<accession>A0ABU4YU69</accession>
<feature type="domain" description="Multidrug resistance protein MdtA-like C-terminal permuted SH3" evidence="4">
    <location>
        <begin position="383"/>
        <end position="410"/>
    </location>
</feature>
<dbReference type="InterPro" id="IPR006143">
    <property type="entry name" value="RND_pump_MFP"/>
</dbReference>
<dbReference type="NCBIfam" id="TIGR01730">
    <property type="entry name" value="RND_mfp"/>
    <property type="match status" value="1"/>
</dbReference>
<dbReference type="SUPFAM" id="SSF111369">
    <property type="entry name" value="HlyD-like secretion proteins"/>
    <property type="match status" value="1"/>
</dbReference>
<dbReference type="Pfam" id="PF25967">
    <property type="entry name" value="RND-MFP_C"/>
    <property type="match status" value="1"/>
</dbReference>
<evidence type="ECO:0000256" key="2">
    <source>
        <dbReference type="SAM" id="MobiDB-lite"/>
    </source>
</evidence>
<feature type="compositionally biased region" description="Low complexity" evidence="2">
    <location>
        <begin position="342"/>
        <end position="355"/>
    </location>
</feature>
<protein>
    <submittedName>
        <fullName evidence="5">Efflux RND transporter periplasmic adaptor subunit</fullName>
    </submittedName>
</protein>
<dbReference type="PANTHER" id="PTHR30469">
    <property type="entry name" value="MULTIDRUG RESISTANCE PROTEIN MDTA"/>
    <property type="match status" value="1"/>
</dbReference>
<evidence type="ECO:0000313" key="5">
    <source>
        <dbReference type="EMBL" id="MDX8490496.1"/>
    </source>
</evidence>
<evidence type="ECO:0000259" key="3">
    <source>
        <dbReference type="Pfam" id="PF25954"/>
    </source>
</evidence>
<organism evidence="5 6">
    <name type="scientific">Mesorhizobium captivum</name>
    <dbReference type="NCBI Taxonomy" id="3072319"/>
    <lineage>
        <taxon>Bacteria</taxon>
        <taxon>Pseudomonadati</taxon>
        <taxon>Pseudomonadota</taxon>
        <taxon>Alphaproteobacteria</taxon>
        <taxon>Hyphomicrobiales</taxon>
        <taxon>Phyllobacteriaceae</taxon>
        <taxon>Mesorhizobium</taxon>
    </lineage>
</organism>
<feature type="domain" description="CusB-like beta-barrel" evidence="3">
    <location>
        <begin position="204"/>
        <end position="275"/>
    </location>
</feature>
<dbReference type="PANTHER" id="PTHR30469:SF11">
    <property type="entry name" value="BLL4320 PROTEIN"/>
    <property type="match status" value="1"/>
</dbReference>
<dbReference type="Gene3D" id="2.40.50.100">
    <property type="match status" value="1"/>
</dbReference>
<evidence type="ECO:0000256" key="1">
    <source>
        <dbReference type="ARBA" id="ARBA00009477"/>
    </source>
</evidence>